<accession>A0ABN7NCI4</accession>
<dbReference type="Proteomes" id="UP001153148">
    <property type="component" value="Unassembled WGS sequence"/>
</dbReference>
<feature type="compositionally biased region" description="Basic residues" evidence="1">
    <location>
        <begin position="58"/>
        <end position="68"/>
    </location>
</feature>
<dbReference type="EMBL" id="CAJPIN010000472">
    <property type="protein sequence ID" value="CAG2053543.1"/>
    <property type="molecule type" value="Genomic_DNA"/>
</dbReference>
<evidence type="ECO:0000313" key="2">
    <source>
        <dbReference type="EMBL" id="CAG2053543.1"/>
    </source>
</evidence>
<proteinExistence type="predicted"/>
<evidence type="ECO:0000256" key="1">
    <source>
        <dbReference type="SAM" id="MobiDB-lite"/>
    </source>
</evidence>
<gene>
    <name evidence="2" type="ORF">TPAB3V08_LOCUS594</name>
</gene>
<organism evidence="2 3">
    <name type="scientific">Timema podura</name>
    <name type="common">Walking stick</name>
    <dbReference type="NCBI Taxonomy" id="61482"/>
    <lineage>
        <taxon>Eukaryota</taxon>
        <taxon>Metazoa</taxon>
        <taxon>Ecdysozoa</taxon>
        <taxon>Arthropoda</taxon>
        <taxon>Hexapoda</taxon>
        <taxon>Insecta</taxon>
        <taxon>Pterygota</taxon>
        <taxon>Neoptera</taxon>
        <taxon>Polyneoptera</taxon>
        <taxon>Phasmatodea</taxon>
        <taxon>Timematodea</taxon>
        <taxon>Timematoidea</taxon>
        <taxon>Timematidae</taxon>
        <taxon>Timema</taxon>
    </lineage>
</organism>
<name>A0ABN7NCI4_TIMPD</name>
<protein>
    <submittedName>
        <fullName evidence="2">Uncharacterized protein</fullName>
    </submittedName>
</protein>
<evidence type="ECO:0000313" key="3">
    <source>
        <dbReference type="Proteomes" id="UP001153148"/>
    </source>
</evidence>
<feature type="region of interest" description="Disordered" evidence="1">
    <location>
        <begin position="54"/>
        <end position="86"/>
    </location>
</feature>
<keyword evidence="3" id="KW-1185">Reference proteome</keyword>
<sequence>MIPTIATATTTFPTVPPTCPTPSCPPGYEPRMISGNKYTNLETMEETKTYKYSGVKKGATKTRSRGTKTSKGGRGSTDRKLPKPQKIVSNECPKYECNFKPEEVPPTSCPPPHCPDEYTVMELEGVKVSYGRNACPRYKCVPPPPPPAVCNITGRTFNTFDGTEYKYDALPPFAGQGPG</sequence>
<comment type="caution">
    <text evidence="2">The sequence shown here is derived from an EMBL/GenBank/DDBJ whole genome shotgun (WGS) entry which is preliminary data.</text>
</comment>
<reference evidence="2" key="1">
    <citation type="submission" date="2021-03" db="EMBL/GenBank/DDBJ databases">
        <authorList>
            <person name="Tran Van P."/>
        </authorList>
    </citation>
    <scope>NUCLEOTIDE SEQUENCE</scope>
</reference>